<dbReference type="STRING" id="39495.SAMN02745111_01463"/>
<dbReference type="PANTHER" id="PTHR35007">
    <property type="entry name" value="INTEGRAL MEMBRANE PROTEIN-RELATED"/>
    <property type="match status" value="1"/>
</dbReference>
<feature type="transmembrane region" description="Helical" evidence="1">
    <location>
        <begin position="6"/>
        <end position="31"/>
    </location>
</feature>
<name>A0A1T4VRD1_9FIRM</name>
<keyword evidence="3" id="KW-1185">Reference proteome</keyword>
<dbReference type="EMBL" id="FUXZ01000008">
    <property type="protein sequence ID" value="SKA67479.1"/>
    <property type="molecule type" value="Genomic_DNA"/>
</dbReference>
<keyword evidence="1" id="KW-0472">Membrane</keyword>
<gene>
    <name evidence="2" type="ORF">SAMN02745111_01463</name>
</gene>
<dbReference type="AlphaFoldDB" id="A0A1T4VRD1"/>
<organism evidence="2 3">
    <name type="scientific">Eubacterium uniforme</name>
    <dbReference type="NCBI Taxonomy" id="39495"/>
    <lineage>
        <taxon>Bacteria</taxon>
        <taxon>Bacillati</taxon>
        <taxon>Bacillota</taxon>
        <taxon>Clostridia</taxon>
        <taxon>Eubacteriales</taxon>
        <taxon>Eubacteriaceae</taxon>
        <taxon>Eubacterium</taxon>
    </lineage>
</organism>
<dbReference type="GO" id="GO:0005886">
    <property type="term" value="C:plasma membrane"/>
    <property type="evidence" value="ECO:0007669"/>
    <property type="project" value="UniProtKB-SubCell"/>
</dbReference>
<keyword evidence="1" id="KW-1133">Transmembrane helix</keyword>
<evidence type="ECO:0000256" key="1">
    <source>
        <dbReference type="SAM" id="Phobius"/>
    </source>
</evidence>
<feature type="transmembrane region" description="Helical" evidence="1">
    <location>
        <begin position="174"/>
        <end position="191"/>
    </location>
</feature>
<keyword evidence="1" id="KW-0812">Transmembrane</keyword>
<sequence>MLLSYAILSAVVSFIFYDNLLFCIFLIPLAYPYIRVLSGELILIRKKNLKMQYMECLNAMANAVDSGYSIEGSVSKAKDVIEILYGRDSLMYKEIVRMEGRLRLGVMVEDVFDEFSKRSGLIEAYDLASALKITKRYGDNISNVLKTVSNNISSETNVENEIEVLISSKKYEHLIMCVVPIFMMLYMRVAAPEIMKYLYVGFGRFIMTICLAGYVFAIYIGIKLLRKTKFE</sequence>
<dbReference type="Proteomes" id="UP000190814">
    <property type="component" value="Unassembled WGS sequence"/>
</dbReference>
<protein>
    <submittedName>
        <fullName evidence="2">Flp pilus assembly protein TadB</fullName>
    </submittedName>
</protein>
<evidence type="ECO:0000313" key="3">
    <source>
        <dbReference type="Proteomes" id="UP000190814"/>
    </source>
</evidence>
<reference evidence="2 3" key="1">
    <citation type="submission" date="2017-02" db="EMBL/GenBank/DDBJ databases">
        <authorList>
            <person name="Peterson S.W."/>
        </authorList>
    </citation>
    <scope>NUCLEOTIDE SEQUENCE [LARGE SCALE GENOMIC DNA]</scope>
    <source>
        <strain evidence="2 3">ATCC 35992</strain>
    </source>
</reference>
<proteinExistence type="predicted"/>
<accession>A0A1T4VRD1</accession>
<dbReference type="PANTHER" id="PTHR35007:SF2">
    <property type="entry name" value="PILUS ASSEMBLE PROTEIN"/>
    <property type="match status" value="1"/>
</dbReference>
<evidence type="ECO:0000313" key="2">
    <source>
        <dbReference type="EMBL" id="SKA67479.1"/>
    </source>
</evidence>
<feature type="transmembrane region" description="Helical" evidence="1">
    <location>
        <begin position="197"/>
        <end position="222"/>
    </location>
</feature>